<protein>
    <submittedName>
        <fullName evidence="1">Ornithine cyclodeaminase</fullName>
    </submittedName>
</protein>
<gene>
    <name evidence="1" type="ORF">AC058_12230</name>
</gene>
<dbReference type="Pfam" id="PF02423">
    <property type="entry name" value="OCD_Mu_crystall"/>
    <property type="match status" value="1"/>
</dbReference>
<dbReference type="Gene3D" id="3.30.1780.10">
    <property type="entry name" value="ornithine cyclodeaminase, domain 1"/>
    <property type="match status" value="1"/>
</dbReference>
<dbReference type="InterPro" id="IPR036291">
    <property type="entry name" value="NAD(P)-bd_dom_sf"/>
</dbReference>
<dbReference type="Proteomes" id="UP000189376">
    <property type="component" value="Unassembled WGS sequence"/>
</dbReference>
<dbReference type="SUPFAM" id="SSF51735">
    <property type="entry name" value="NAD(P)-binding Rossmann-fold domains"/>
    <property type="match status" value="1"/>
</dbReference>
<keyword evidence="2" id="KW-1185">Reference proteome</keyword>
<dbReference type="InterPro" id="IPR023401">
    <property type="entry name" value="ODC_N"/>
</dbReference>
<reference evidence="1 2" key="1">
    <citation type="submission" date="2015-07" db="EMBL/GenBank/DDBJ databases">
        <title>Acinetobacter yuneri, a novel member of Acinetobacter calcoaceticus-Acinetobacter baumannii complex isolated from clinical specimen.</title>
        <authorList>
            <person name="Yu Y."/>
        </authorList>
    </citation>
    <scope>NUCLEOTIDE SEQUENCE [LARGE SCALE GENOMIC DNA]</scope>
    <source>
        <strain evidence="1 2">A362</strain>
    </source>
</reference>
<dbReference type="PANTHER" id="PTHR13812:SF19">
    <property type="entry name" value="KETIMINE REDUCTASE MU-CRYSTALLIN"/>
    <property type="match status" value="1"/>
</dbReference>
<accession>A0A1V2UUS9</accession>
<comment type="caution">
    <text evidence="1">The sequence shown here is derived from an EMBL/GenBank/DDBJ whole genome shotgun (WGS) entry which is preliminary data.</text>
</comment>
<dbReference type="GO" id="GO:0005737">
    <property type="term" value="C:cytoplasm"/>
    <property type="evidence" value="ECO:0007669"/>
    <property type="project" value="TreeGrafter"/>
</dbReference>
<name>A0A1V2UUS9_9GAMM</name>
<organism evidence="1 2">
    <name type="scientific">Acinetobacter genomosp. 33YU</name>
    <dbReference type="NCBI Taxonomy" id="1675530"/>
    <lineage>
        <taxon>Bacteria</taxon>
        <taxon>Pseudomonadati</taxon>
        <taxon>Pseudomonadota</taxon>
        <taxon>Gammaproteobacteria</taxon>
        <taxon>Moraxellales</taxon>
        <taxon>Moraxellaceae</taxon>
        <taxon>Acinetobacter</taxon>
    </lineage>
</organism>
<dbReference type="Gene3D" id="3.40.50.720">
    <property type="entry name" value="NAD(P)-binding Rossmann-like Domain"/>
    <property type="match status" value="1"/>
</dbReference>
<dbReference type="AlphaFoldDB" id="A0A1V2UUS9"/>
<dbReference type="RefSeq" id="WP_077169526.1">
    <property type="nucleotide sequence ID" value="NZ_LFZS01000008.1"/>
</dbReference>
<evidence type="ECO:0000313" key="2">
    <source>
        <dbReference type="Proteomes" id="UP000189376"/>
    </source>
</evidence>
<dbReference type="PANTHER" id="PTHR13812">
    <property type="entry name" value="KETIMINE REDUCTASE MU-CRYSTALLIN"/>
    <property type="match status" value="1"/>
</dbReference>
<dbReference type="PIRSF" id="PIRSF001439">
    <property type="entry name" value="CryM"/>
    <property type="match status" value="1"/>
</dbReference>
<dbReference type="InterPro" id="IPR003462">
    <property type="entry name" value="ODC_Mu_crystall"/>
</dbReference>
<dbReference type="EMBL" id="LFZS01000008">
    <property type="protein sequence ID" value="ONN53656.1"/>
    <property type="molecule type" value="Genomic_DNA"/>
</dbReference>
<evidence type="ECO:0000313" key="1">
    <source>
        <dbReference type="EMBL" id="ONN53656.1"/>
    </source>
</evidence>
<proteinExistence type="predicted"/>
<sequence length="303" mass="32871">MRFISESESAALINHELAYDAIYQALIAATQPETKSFAVIHGQGSDSKNTFSVKSSATEHLAGLKVGSFWEDNPKHGLPRHNALILLFNQANGKMAAAIEAGKVNAFRTAASNAVATHVLARKDSKVLVIFGTGNQAKYECEALARIRNFEQIFIVGRDQSKAEKMADTLKHLGVKLQITSAKEACEQADIIVTATSSHTPLFKAEWVKAGTHISSMGSDKHGKQELPPELFSHSGLFCDLNVQSKLIGEFQHTPESATLINIGDVLLANAQGRQSPEQITIYDSSGLSIQDLYIAQKILEIS</sequence>